<feature type="signal peptide" evidence="1">
    <location>
        <begin position="1"/>
        <end position="20"/>
    </location>
</feature>
<dbReference type="RefSeq" id="WP_119884610.1">
    <property type="nucleotide sequence ID" value="NZ_CP067169.1"/>
</dbReference>
<name>A0A419A2T3_9RHOB</name>
<keyword evidence="1" id="KW-0732">Signal</keyword>
<evidence type="ECO:0000313" key="2">
    <source>
        <dbReference type="EMBL" id="RJL07538.1"/>
    </source>
</evidence>
<comment type="caution">
    <text evidence="2">The sequence shown here is derived from an EMBL/GenBank/DDBJ whole genome shotgun (WGS) entry which is preliminary data.</text>
</comment>
<accession>A0A419A2T3</accession>
<protein>
    <submittedName>
        <fullName evidence="2">Uncharacterized protein</fullName>
    </submittedName>
</protein>
<evidence type="ECO:0000313" key="3">
    <source>
        <dbReference type="Proteomes" id="UP000285530"/>
    </source>
</evidence>
<evidence type="ECO:0000256" key="1">
    <source>
        <dbReference type="SAM" id="SignalP"/>
    </source>
</evidence>
<dbReference type="AlphaFoldDB" id="A0A419A2T3"/>
<dbReference type="NCBIfam" id="NF035933">
    <property type="entry name" value="ESAT6_1"/>
    <property type="match status" value="1"/>
</dbReference>
<keyword evidence="3" id="KW-1185">Reference proteome</keyword>
<feature type="chain" id="PRO_5019259264" evidence="1">
    <location>
        <begin position="21"/>
        <end position="129"/>
    </location>
</feature>
<gene>
    <name evidence="2" type="ORF">D3P06_00250</name>
</gene>
<reference evidence="2 3" key="1">
    <citation type="submission" date="2018-09" db="EMBL/GenBank/DDBJ databases">
        <title>Paracoccus onubensis nov. sp. a moderate halophilic bacterium isolated from Gruta de las Maravillas (Aracena, Spain).</title>
        <authorList>
            <person name="Jurado V."/>
            <person name="Gutierrez-Patricio S."/>
            <person name="Gonzalez-Pimentel J.L."/>
            <person name="Laiz L."/>
            <person name="Saiz-Jimenez C."/>
        </authorList>
    </citation>
    <scope>NUCLEOTIDE SEQUENCE [LARGE SCALE GENOMIC DNA]</scope>
    <source>
        <strain evidence="2 3">DSM 19484</strain>
    </source>
</reference>
<organism evidence="2 3">
    <name type="scientific">Paracoccus aestuarii</name>
    <dbReference type="NCBI Taxonomy" id="453842"/>
    <lineage>
        <taxon>Bacteria</taxon>
        <taxon>Pseudomonadati</taxon>
        <taxon>Pseudomonadota</taxon>
        <taxon>Alphaproteobacteria</taxon>
        <taxon>Rhodobacterales</taxon>
        <taxon>Paracoccaceae</taxon>
        <taxon>Paracoccus</taxon>
    </lineage>
</organism>
<dbReference type="Proteomes" id="UP000285530">
    <property type="component" value="Unassembled WGS sequence"/>
</dbReference>
<dbReference type="OrthoDB" id="7691610at2"/>
<proteinExistence type="predicted"/>
<dbReference type="EMBL" id="QZEV01000001">
    <property type="protein sequence ID" value="RJL07538.1"/>
    <property type="molecule type" value="Genomic_DNA"/>
</dbReference>
<sequence>MIRKIAFALGLGLVPAAALAQDAAQPADAEATYEAARNQLGILQYCNDQGFSGTEAVETQAQLIALLPGGDAAAGDAAESKGAEGTVAISGTEIALSEAAENQGSTVESTCQQIEAAVNQIADSLPPAG</sequence>